<accession>A0AAV1X7I1</accession>
<name>A0AAV1X7I1_LUPLU</name>
<comment type="caution">
    <text evidence="1">The sequence shown here is derived from an EMBL/GenBank/DDBJ whole genome shotgun (WGS) entry which is preliminary data.</text>
</comment>
<sequence length="63" mass="7425">MDHIHNLFQNLKIVPRTPHMNIILKKAESKVEGRKEQWMKVEVVKARRIPAPFHDLNAIQLLC</sequence>
<evidence type="ECO:0000313" key="1">
    <source>
        <dbReference type="EMBL" id="CAL0317689.1"/>
    </source>
</evidence>
<organism evidence="1 2">
    <name type="scientific">Lupinus luteus</name>
    <name type="common">European yellow lupine</name>
    <dbReference type="NCBI Taxonomy" id="3873"/>
    <lineage>
        <taxon>Eukaryota</taxon>
        <taxon>Viridiplantae</taxon>
        <taxon>Streptophyta</taxon>
        <taxon>Embryophyta</taxon>
        <taxon>Tracheophyta</taxon>
        <taxon>Spermatophyta</taxon>
        <taxon>Magnoliopsida</taxon>
        <taxon>eudicotyledons</taxon>
        <taxon>Gunneridae</taxon>
        <taxon>Pentapetalae</taxon>
        <taxon>rosids</taxon>
        <taxon>fabids</taxon>
        <taxon>Fabales</taxon>
        <taxon>Fabaceae</taxon>
        <taxon>Papilionoideae</taxon>
        <taxon>50 kb inversion clade</taxon>
        <taxon>genistoids sensu lato</taxon>
        <taxon>core genistoids</taxon>
        <taxon>Genisteae</taxon>
        <taxon>Lupinus</taxon>
    </lineage>
</organism>
<reference evidence="1 2" key="1">
    <citation type="submission" date="2024-03" db="EMBL/GenBank/DDBJ databases">
        <authorList>
            <person name="Martinez-Hernandez J."/>
        </authorList>
    </citation>
    <scope>NUCLEOTIDE SEQUENCE [LARGE SCALE GENOMIC DNA]</scope>
</reference>
<dbReference type="Proteomes" id="UP001497480">
    <property type="component" value="Unassembled WGS sequence"/>
</dbReference>
<keyword evidence="2" id="KW-1185">Reference proteome</keyword>
<proteinExistence type="predicted"/>
<dbReference type="EMBL" id="CAXHTB010000013">
    <property type="protein sequence ID" value="CAL0317689.1"/>
    <property type="molecule type" value="Genomic_DNA"/>
</dbReference>
<dbReference type="AlphaFoldDB" id="A0AAV1X7I1"/>
<evidence type="ECO:0000313" key="2">
    <source>
        <dbReference type="Proteomes" id="UP001497480"/>
    </source>
</evidence>
<protein>
    <submittedName>
        <fullName evidence="1">Uncharacterized protein</fullName>
    </submittedName>
</protein>
<gene>
    <name evidence="1" type="ORF">LLUT_LOCUS18749</name>
</gene>